<dbReference type="RefSeq" id="WP_379047001.1">
    <property type="nucleotide sequence ID" value="NZ_JBHULZ010000041.1"/>
</dbReference>
<dbReference type="Proteomes" id="UP001597357">
    <property type="component" value="Unassembled WGS sequence"/>
</dbReference>
<evidence type="ECO:0000313" key="3">
    <source>
        <dbReference type="Proteomes" id="UP001597357"/>
    </source>
</evidence>
<protein>
    <recommendedName>
        <fullName evidence="4">PH domain-containing protein</fullName>
    </recommendedName>
</protein>
<dbReference type="EMBL" id="JBHULZ010000041">
    <property type="protein sequence ID" value="MFD2698060.1"/>
    <property type="molecule type" value="Genomic_DNA"/>
</dbReference>
<evidence type="ECO:0000256" key="1">
    <source>
        <dbReference type="SAM" id="Phobius"/>
    </source>
</evidence>
<sequence length="137" mass="15841">MQQDTLKFKQNNLLIIGLVIVVGALLLLIGLSGYILSESTIYFYLIILGNLLLITSFFVMRLRKNQVLYDPVFIRFKLKNHPKHKIKITDIKSAYLQGDELVLLLNQEKKHFHLTSYSKQDRLALLNLIEALIEQAD</sequence>
<feature type="transmembrane region" description="Helical" evidence="1">
    <location>
        <begin position="12"/>
        <end position="35"/>
    </location>
</feature>
<organism evidence="2 3">
    <name type="scientific">Mesonia sediminis</name>
    <dbReference type="NCBI Taxonomy" id="1703946"/>
    <lineage>
        <taxon>Bacteria</taxon>
        <taxon>Pseudomonadati</taxon>
        <taxon>Bacteroidota</taxon>
        <taxon>Flavobacteriia</taxon>
        <taxon>Flavobacteriales</taxon>
        <taxon>Flavobacteriaceae</taxon>
        <taxon>Mesonia</taxon>
    </lineage>
</organism>
<name>A0ABW5SHI6_9FLAO</name>
<evidence type="ECO:0008006" key="4">
    <source>
        <dbReference type="Google" id="ProtNLM"/>
    </source>
</evidence>
<keyword evidence="1" id="KW-0812">Transmembrane</keyword>
<keyword evidence="1" id="KW-0472">Membrane</keyword>
<gene>
    <name evidence="2" type="ORF">ACFSQ0_08660</name>
</gene>
<feature type="transmembrane region" description="Helical" evidence="1">
    <location>
        <begin position="41"/>
        <end position="60"/>
    </location>
</feature>
<keyword evidence="3" id="KW-1185">Reference proteome</keyword>
<proteinExistence type="predicted"/>
<keyword evidence="1" id="KW-1133">Transmembrane helix</keyword>
<evidence type="ECO:0000313" key="2">
    <source>
        <dbReference type="EMBL" id="MFD2698060.1"/>
    </source>
</evidence>
<accession>A0ABW5SHI6</accession>
<reference evidence="3" key="1">
    <citation type="journal article" date="2019" name="Int. J. Syst. Evol. Microbiol.">
        <title>The Global Catalogue of Microorganisms (GCM) 10K type strain sequencing project: providing services to taxonomists for standard genome sequencing and annotation.</title>
        <authorList>
            <consortium name="The Broad Institute Genomics Platform"/>
            <consortium name="The Broad Institute Genome Sequencing Center for Infectious Disease"/>
            <person name="Wu L."/>
            <person name="Ma J."/>
        </authorList>
    </citation>
    <scope>NUCLEOTIDE SEQUENCE [LARGE SCALE GENOMIC DNA]</scope>
    <source>
        <strain evidence="3">KCTC 42255</strain>
    </source>
</reference>
<comment type="caution">
    <text evidence="2">The sequence shown here is derived from an EMBL/GenBank/DDBJ whole genome shotgun (WGS) entry which is preliminary data.</text>
</comment>